<evidence type="ECO:0000256" key="3">
    <source>
        <dbReference type="ARBA" id="ARBA00022723"/>
    </source>
</evidence>
<reference evidence="10" key="1">
    <citation type="submission" date="2023-07" db="EMBL/GenBank/DDBJ databases">
        <title>Genomic Encyclopedia of Type Strains, Phase IV (KMG-IV): sequencing the most valuable type-strain genomes for metagenomic binning, comparative biology and taxonomic classification.</title>
        <authorList>
            <person name="Goeker M."/>
        </authorList>
    </citation>
    <scope>NUCLEOTIDE SEQUENCE</scope>
    <source>
        <strain evidence="10">DSM 19659</strain>
    </source>
</reference>
<dbReference type="SUPFAM" id="SSF56214">
    <property type="entry name" value="4'-phosphopantetheinyl transferase"/>
    <property type="match status" value="1"/>
</dbReference>
<keyword evidence="4 8" id="KW-0276">Fatty acid metabolism</keyword>
<evidence type="ECO:0000256" key="6">
    <source>
        <dbReference type="ARBA" id="ARBA00023098"/>
    </source>
</evidence>
<dbReference type="RefSeq" id="WP_106612595.1">
    <property type="nucleotide sequence ID" value="NZ_JAUSTO010000009.1"/>
</dbReference>
<dbReference type="InterPro" id="IPR037143">
    <property type="entry name" value="4-PPantetheinyl_Trfase_dom_sf"/>
</dbReference>
<dbReference type="NCBIfam" id="TIGR00556">
    <property type="entry name" value="pantethn_trn"/>
    <property type="match status" value="1"/>
</dbReference>
<protein>
    <recommendedName>
        <fullName evidence="8">Holo-[acyl-carrier-protein] synthase</fullName>
        <shortName evidence="8">Holo-ACP synthase</shortName>
        <ecNumber evidence="8">2.7.8.7</ecNumber>
    </recommendedName>
    <alternativeName>
        <fullName evidence="8">4'-phosphopantetheinyl transferase AcpS</fullName>
    </alternativeName>
</protein>
<dbReference type="InterPro" id="IPR008278">
    <property type="entry name" value="4-PPantetheinyl_Trfase_dom"/>
</dbReference>
<keyword evidence="1 8" id="KW-0444">Lipid biosynthesis</keyword>
<evidence type="ECO:0000259" key="9">
    <source>
        <dbReference type="PROSITE" id="PS50113"/>
    </source>
</evidence>
<name>A0AAE3VAS3_9FIRM</name>
<dbReference type="EMBL" id="JAUSTO010000009">
    <property type="protein sequence ID" value="MDQ0152896.1"/>
    <property type="molecule type" value="Genomic_DNA"/>
</dbReference>
<feature type="domain" description="PAC" evidence="9">
    <location>
        <begin position="1"/>
        <end position="21"/>
    </location>
</feature>
<organism evidence="10 11">
    <name type="scientific">Moryella indoligenes</name>
    <dbReference type="NCBI Taxonomy" id="371674"/>
    <lineage>
        <taxon>Bacteria</taxon>
        <taxon>Bacillati</taxon>
        <taxon>Bacillota</taxon>
        <taxon>Clostridia</taxon>
        <taxon>Lachnospirales</taxon>
        <taxon>Lachnospiraceae</taxon>
        <taxon>Moryella</taxon>
    </lineage>
</organism>
<dbReference type="GO" id="GO:0005737">
    <property type="term" value="C:cytoplasm"/>
    <property type="evidence" value="ECO:0007669"/>
    <property type="project" value="UniProtKB-SubCell"/>
</dbReference>
<dbReference type="AlphaFoldDB" id="A0AAE3VAS3"/>
<evidence type="ECO:0000256" key="2">
    <source>
        <dbReference type="ARBA" id="ARBA00022679"/>
    </source>
</evidence>
<comment type="caution">
    <text evidence="10">The sequence shown here is derived from an EMBL/GenBank/DDBJ whole genome shotgun (WGS) entry which is preliminary data.</text>
</comment>
<evidence type="ECO:0000256" key="4">
    <source>
        <dbReference type="ARBA" id="ARBA00022832"/>
    </source>
</evidence>
<evidence type="ECO:0000256" key="8">
    <source>
        <dbReference type="HAMAP-Rule" id="MF_00101"/>
    </source>
</evidence>
<keyword evidence="5 8" id="KW-0460">Magnesium</keyword>
<dbReference type="Pfam" id="PF01648">
    <property type="entry name" value="ACPS"/>
    <property type="match status" value="1"/>
</dbReference>
<feature type="binding site" evidence="8">
    <location>
        <position position="52"/>
    </location>
    <ligand>
        <name>Mg(2+)</name>
        <dbReference type="ChEBI" id="CHEBI:18420"/>
    </ligand>
</feature>
<keyword evidence="3 8" id="KW-0479">Metal-binding</keyword>
<dbReference type="Proteomes" id="UP001241537">
    <property type="component" value="Unassembled WGS sequence"/>
</dbReference>
<comment type="cofactor">
    <cofactor evidence="8">
        <name>Mg(2+)</name>
        <dbReference type="ChEBI" id="CHEBI:18420"/>
    </cofactor>
</comment>
<dbReference type="GO" id="GO:0006633">
    <property type="term" value="P:fatty acid biosynthetic process"/>
    <property type="evidence" value="ECO:0007669"/>
    <property type="project" value="UniProtKB-UniRule"/>
</dbReference>
<dbReference type="NCBIfam" id="TIGR00516">
    <property type="entry name" value="acpS"/>
    <property type="match status" value="1"/>
</dbReference>
<dbReference type="EC" id="2.7.8.7" evidence="8"/>
<evidence type="ECO:0000313" key="11">
    <source>
        <dbReference type="Proteomes" id="UP001241537"/>
    </source>
</evidence>
<feature type="binding site" evidence="8">
    <location>
        <position position="8"/>
    </location>
    <ligand>
        <name>Mg(2+)</name>
        <dbReference type="ChEBI" id="CHEBI:18420"/>
    </ligand>
</feature>
<gene>
    <name evidence="8" type="primary">acpS</name>
    <name evidence="10" type="ORF">J2S20_001597</name>
</gene>
<dbReference type="GO" id="GO:0008897">
    <property type="term" value="F:holo-[acyl-carrier-protein] synthase activity"/>
    <property type="evidence" value="ECO:0007669"/>
    <property type="project" value="UniProtKB-UniRule"/>
</dbReference>
<proteinExistence type="inferred from homology"/>
<comment type="similarity">
    <text evidence="8">Belongs to the P-Pant transferase superfamily. AcpS family.</text>
</comment>
<evidence type="ECO:0000313" key="10">
    <source>
        <dbReference type="EMBL" id="MDQ0152896.1"/>
    </source>
</evidence>
<dbReference type="PROSITE" id="PS50113">
    <property type="entry name" value="PAC"/>
    <property type="match status" value="1"/>
</dbReference>
<dbReference type="InterPro" id="IPR002582">
    <property type="entry name" value="ACPS"/>
</dbReference>
<keyword evidence="11" id="KW-1185">Reference proteome</keyword>
<keyword evidence="8" id="KW-0963">Cytoplasm</keyword>
<dbReference type="HAMAP" id="MF_00101">
    <property type="entry name" value="AcpS"/>
    <property type="match status" value="1"/>
</dbReference>
<comment type="function">
    <text evidence="8">Transfers the 4'-phosphopantetheine moiety from coenzyme A to a Ser of acyl-carrier-protein.</text>
</comment>
<accession>A0AAE3VAS3</accession>
<comment type="subcellular location">
    <subcellularLocation>
        <location evidence="8">Cytoplasm</location>
    </subcellularLocation>
</comment>
<keyword evidence="2 8" id="KW-0808">Transferase</keyword>
<sequence>MIIGVGTDITEIERMEQALRSEGFLRRVFTEEERRQSKGRAPFLAGCFAVKEAVVKCFGTGFSGLEPAEIEVLRDERGKPVVQLYGAAAACFSEKKGSRIEVSISNTKELAVAFAVLEGEEGEVRCDRA</sequence>
<dbReference type="GO" id="GO:0000287">
    <property type="term" value="F:magnesium ion binding"/>
    <property type="evidence" value="ECO:0007669"/>
    <property type="project" value="UniProtKB-UniRule"/>
</dbReference>
<evidence type="ECO:0000256" key="7">
    <source>
        <dbReference type="ARBA" id="ARBA00023160"/>
    </source>
</evidence>
<dbReference type="InterPro" id="IPR004568">
    <property type="entry name" value="Ppantetheine-prot_Trfase_dom"/>
</dbReference>
<keyword evidence="7 8" id="KW-0275">Fatty acid biosynthesis</keyword>
<dbReference type="InterPro" id="IPR000700">
    <property type="entry name" value="PAS-assoc_C"/>
</dbReference>
<keyword evidence="6 8" id="KW-0443">Lipid metabolism</keyword>
<evidence type="ECO:0000256" key="5">
    <source>
        <dbReference type="ARBA" id="ARBA00022842"/>
    </source>
</evidence>
<evidence type="ECO:0000256" key="1">
    <source>
        <dbReference type="ARBA" id="ARBA00022516"/>
    </source>
</evidence>
<dbReference type="Gene3D" id="3.90.470.20">
    <property type="entry name" value="4'-phosphopantetheinyl transferase domain"/>
    <property type="match status" value="1"/>
</dbReference>
<comment type="catalytic activity">
    <reaction evidence="8">
        <text>apo-[ACP] + CoA = holo-[ACP] + adenosine 3',5'-bisphosphate + H(+)</text>
        <dbReference type="Rhea" id="RHEA:12068"/>
        <dbReference type="Rhea" id="RHEA-COMP:9685"/>
        <dbReference type="Rhea" id="RHEA-COMP:9690"/>
        <dbReference type="ChEBI" id="CHEBI:15378"/>
        <dbReference type="ChEBI" id="CHEBI:29999"/>
        <dbReference type="ChEBI" id="CHEBI:57287"/>
        <dbReference type="ChEBI" id="CHEBI:58343"/>
        <dbReference type="ChEBI" id="CHEBI:64479"/>
        <dbReference type="EC" id="2.7.8.7"/>
    </reaction>
</comment>